<gene>
    <name evidence="1" type="ORF">UY3_09158</name>
</gene>
<dbReference type="AlphaFoldDB" id="M7B974"/>
<dbReference type="EMBL" id="KB535242">
    <property type="protein sequence ID" value="EMP33699.1"/>
    <property type="molecule type" value="Genomic_DNA"/>
</dbReference>
<organism evidence="1 2">
    <name type="scientific">Chelonia mydas</name>
    <name type="common">Green sea-turtle</name>
    <name type="synonym">Chelonia agassizi</name>
    <dbReference type="NCBI Taxonomy" id="8469"/>
    <lineage>
        <taxon>Eukaryota</taxon>
        <taxon>Metazoa</taxon>
        <taxon>Chordata</taxon>
        <taxon>Craniata</taxon>
        <taxon>Vertebrata</taxon>
        <taxon>Euteleostomi</taxon>
        <taxon>Archelosauria</taxon>
        <taxon>Testudinata</taxon>
        <taxon>Testudines</taxon>
        <taxon>Cryptodira</taxon>
        <taxon>Durocryptodira</taxon>
        <taxon>Americhelydia</taxon>
        <taxon>Chelonioidea</taxon>
        <taxon>Cheloniidae</taxon>
        <taxon>Chelonia</taxon>
    </lineage>
</organism>
<proteinExistence type="predicted"/>
<evidence type="ECO:0000313" key="1">
    <source>
        <dbReference type="EMBL" id="EMP33699.1"/>
    </source>
</evidence>
<dbReference type="Proteomes" id="UP000031443">
    <property type="component" value="Unassembled WGS sequence"/>
</dbReference>
<reference evidence="2" key="1">
    <citation type="journal article" date="2013" name="Nat. Genet.">
        <title>The draft genomes of soft-shell turtle and green sea turtle yield insights into the development and evolution of the turtle-specific body plan.</title>
        <authorList>
            <person name="Wang Z."/>
            <person name="Pascual-Anaya J."/>
            <person name="Zadissa A."/>
            <person name="Li W."/>
            <person name="Niimura Y."/>
            <person name="Huang Z."/>
            <person name="Li C."/>
            <person name="White S."/>
            <person name="Xiong Z."/>
            <person name="Fang D."/>
            <person name="Wang B."/>
            <person name="Ming Y."/>
            <person name="Chen Y."/>
            <person name="Zheng Y."/>
            <person name="Kuraku S."/>
            <person name="Pignatelli M."/>
            <person name="Herrero J."/>
            <person name="Beal K."/>
            <person name="Nozawa M."/>
            <person name="Li Q."/>
            <person name="Wang J."/>
            <person name="Zhang H."/>
            <person name="Yu L."/>
            <person name="Shigenobu S."/>
            <person name="Wang J."/>
            <person name="Liu J."/>
            <person name="Flicek P."/>
            <person name="Searle S."/>
            <person name="Wang J."/>
            <person name="Kuratani S."/>
            <person name="Yin Y."/>
            <person name="Aken B."/>
            <person name="Zhang G."/>
            <person name="Irie N."/>
        </authorList>
    </citation>
    <scope>NUCLEOTIDE SEQUENCE [LARGE SCALE GENOMIC DNA]</scope>
</reference>
<sequence length="70" mass="7801">MNRGQWELRSAKSADTAGDWNYNLSSTRLAKQGTNEEPYFPPPLHGYTQLTKEGAEVTKEEVLVQQSASS</sequence>
<name>M7B974_CHEMY</name>
<accession>M7B974</accession>
<keyword evidence="2" id="KW-1185">Reference proteome</keyword>
<evidence type="ECO:0000313" key="2">
    <source>
        <dbReference type="Proteomes" id="UP000031443"/>
    </source>
</evidence>
<protein>
    <submittedName>
        <fullName evidence="1">Uncharacterized protein</fullName>
    </submittedName>
</protein>